<feature type="transmembrane region" description="Helical" evidence="1">
    <location>
        <begin position="68"/>
        <end position="86"/>
    </location>
</feature>
<feature type="transmembrane region" description="Helical" evidence="1">
    <location>
        <begin position="93"/>
        <end position="110"/>
    </location>
</feature>
<dbReference type="EMBL" id="RDQJ01000028">
    <property type="protein sequence ID" value="RMX09564.1"/>
    <property type="molecule type" value="Genomic_DNA"/>
</dbReference>
<keyword evidence="1" id="KW-0472">Membrane</keyword>
<name>A0A3M6R2Q7_9BURK</name>
<evidence type="ECO:0000313" key="2">
    <source>
        <dbReference type="EMBL" id="RMX09564.1"/>
    </source>
</evidence>
<keyword evidence="1" id="KW-0812">Transmembrane</keyword>
<comment type="caution">
    <text evidence="2">The sequence shown here is derived from an EMBL/GenBank/DDBJ whole genome shotgun (WGS) entry which is preliminary data.</text>
</comment>
<dbReference type="AlphaFoldDB" id="A0A3M6R2Q7"/>
<evidence type="ECO:0000313" key="3">
    <source>
        <dbReference type="Proteomes" id="UP000275180"/>
    </source>
</evidence>
<keyword evidence="1" id="KW-1133">Transmembrane helix</keyword>
<proteinExistence type="predicted"/>
<organism evidence="2 3">
    <name type="scientific">Vandammella animalimorsus</name>
    <dbReference type="NCBI Taxonomy" id="2029117"/>
    <lineage>
        <taxon>Bacteria</taxon>
        <taxon>Pseudomonadati</taxon>
        <taxon>Pseudomonadota</taxon>
        <taxon>Betaproteobacteria</taxon>
        <taxon>Burkholderiales</taxon>
        <taxon>Comamonadaceae</taxon>
        <taxon>Vandammella</taxon>
    </lineage>
</organism>
<dbReference type="Proteomes" id="UP000275180">
    <property type="component" value="Unassembled WGS sequence"/>
</dbReference>
<evidence type="ECO:0000256" key="1">
    <source>
        <dbReference type="SAM" id="Phobius"/>
    </source>
</evidence>
<sequence>MKIKMENSRDQPWGIGLWGILFLLTHSLVFSLMIFRLAQRQNPAELFEMIFSVATGPIFYMVDANLESSLFSIMILLPFVLFRKFFFKNKVRLFFGVLLWTFIGFSRPFVSYT</sequence>
<gene>
    <name evidence="2" type="ORF">EBQ34_13060</name>
</gene>
<reference evidence="2 3" key="1">
    <citation type="submission" date="2018-10" db="EMBL/GenBank/DDBJ databases">
        <title>Comamonadaceae CDC group NO-1 genome sequencing and assembly.</title>
        <authorList>
            <person name="Bernier A.-M."/>
            <person name="Bernard K."/>
        </authorList>
    </citation>
    <scope>NUCLEOTIDE SEQUENCE [LARGE SCALE GENOMIC DNA]</scope>
    <source>
        <strain evidence="2 3">NML180582</strain>
    </source>
</reference>
<protein>
    <submittedName>
        <fullName evidence="2">Uncharacterized protein</fullName>
    </submittedName>
</protein>
<accession>A0A3M6R2Q7</accession>
<feature type="transmembrane region" description="Helical" evidence="1">
    <location>
        <begin position="15"/>
        <end position="34"/>
    </location>
</feature>